<evidence type="ECO:0000313" key="3">
    <source>
        <dbReference type="Proteomes" id="UP001153620"/>
    </source>
</evidence>
<dbReference type="EMBL" id="OU895877">
    <property type="protein sequence ID" value="CAG9797817.1"/>
    <property type="molecule type" value="Genomic_DNA"/>
</dbReference>
<gene>
    <name evidence="2" type="ORF">CHIRRI_LOCUS804</name>
</gene>
<keyword evidence="1" id="KW-1133">Transmembrane helix</keyword>
<dbReference type="OrthoDB" id="10605476at2759"/>
<feature type="transmembrane region" description="Helical" evidence="1">
    <location>
        <begin position="137"/>
        <end position="159"/>
    </location>
</feature>
<protein>
    <submittedName>
        <fullName evidence="2">Uncharacterized protein</fullName>
    </submittedName>
</protein>
<reference evidence="2" key="2">
    <citation type="submission" date="2022-10" db="EMBL/GenBank/DDBJ databases">
        <authorList>
            <consortium name="ENA_rothamsted_submissions"/>
            <consortium name="culmorum"/>
            <person name="King R."/>
        </authorList>
    </citation>
    <scope>NUCLEOTIDE SEQUENCE</scope>
</reference>
<evidence type="ECO:0000313" key="2">
    <source>
        <dbReference type="EMBL" id="CAG9797817.1"/>
    </source>
</evidence>
<sequence>MMIVKEFFCFQLETGGKIIGWFAMILFALFIPISLIAIAITLLIPCSQQIRIQLDGAFLNNFGLGFQLNDCQSIALEILLMSSILLLLSIGCFFVYLQLLRGISSRTHEQILPALILEIFSLTLLVFGELLSFDIEGLLEAIITGCISFYVCIVLYSLYVRFRDEKIEANVKVMYSKPEGISEDLLLV</sequence>
<reference evidence="2" key="1">
    <citation type="submission" date="2022-01" db="EMBL/GenBank/DDBJ databases">
        <authorList>
            <person name="King R."/>
        </authorList>
    </citation>
    <scope>NUCLEOTIDE SEQUENCE</scope>
</reference>
<proteinExistence type="predicted"/>
<feature type="transmembrane region" description="Helical" evidence="1">
    <location>
        <begin position="21"/>
        <end position="44"/>
    </location>
</feature>
<name>A0A9N9RJ80_9DIPT</name>
<keyword evidence="1" id="KW-0472">Membrane</keyword>
<feature type="transmembrane region" description="Helical" evidence="1">
    <location>
        <begin position="78"/>
        <end position="99"/>
    </location>
</feature>
<accession>A0A9N9RJ80</accession>
<organism evidence="2 3">
    <name type="scientific">Chironomus riparius</name>
    <dbReference type="NCBI Taxonomy" id="315576"/>
    <lineage>
        <taxon>Eukaryota</taxon>
        <taxon>Metazoa</taxon>
        <taxon>Ecdysozoa</taxon>
        <taxon>Arthropoda</taxon>
        <taxon>Hexapoda</taxon>
        <taxon>Insecta</taxon>
        <taxon>Pterygota</taxon>
        <taxon>Neoptera</taxon>
        <taxon>Endopterygota</taxon>
        <taxon>Diptera</taxon>
        <taxon>Nematocera</taxon>
        <taxon>Chironomoidea</taxon>
        <taxon>Chironomidae</taxon>
        <taxon>Chironominae</taxon>
        <taxon>Chironomus</taxon>
    </lineage>
</organism>
<feature type="transmembrane region" description="Helical" evidence="1">
    <location>
        <begin position="111"/>
        <end position="131"/>
    </location>
</feature>
<keyword evidence="1" id="KW-0812">Transmembrane</keyword>
<keyword evidence="3" id="KW-1185">Reference proteome</keyword>
<dbReference type="Proteomes" id="UP001153620">
    <property type="component" value="Chromosome 1"/>
</dbReference>
<dbReference type="AlphaFoldDB" id="A0A9N9RJ80"/>
<evidence type="ECO:0000256" key="1">
    <source>
        <dbReference type="SAM" id="Phobius"/>
    </source>
</evidence>